<feature type="transmembrane region" description="Helical" evidence="1">
    <location>
        <begin position="46"/>
        <end position="65"/>
    </location>
</feature>
<dbReference type="Proteomes" id="UP001140206">
    <property type="component" value="Chromosome 1"/>
</dbReference>
<keyword evidence="1" id="KW-0472">Membrane</keyword>
<dbReference type="EMBL" id="JAMFTS010000001">
    <property type="protein sequence ID" value="KAJ4821068.1"/>
    <property type="molecule type" value="Genomic_DNA"/>
</dbReference>
<gene>
    <name evidence="2" type="ORF">LUZ62_033634</name>
</gene>
<sequence>MVIRFIDRYLYLYRFGLYELTGEKRREGIDRGRSEVKMGYMWRVRLSSFLVGAATASVAGLCLLYRDYTVAHDSISSQLKGISETFTERHEGLNQQVAALEKLQKANASKPEKSD</sequence>
<comment type="caution">
    <text evidence="2">The sequence shown here is derived from an EMBL/GenBank/DDBJ whole genome shotgun (WGS) entry which is preliminary data.</text>
</comment>
<keyword evidence="1" id="KW-1133">Transmembrane helix</keyword>
<dbReference type="AlphaFoldDB" id="A0AAV8HT60"/>
<keyword evidence="3" id="KW-1185">Reference proteome</keyword>
<protein>
    <submittedName>
        <fullName evidence="2">ABC transporter A family protein</fullName>
    </submittedName>
</protein>
<evidence type="ECO:0000313" key="3">
    <source>
        <dbReference type="Proteomes" id="UP001140206"/>
    </source>
</evidence>
<evidence type="ECO:0000256" key="1">
    <source>
        <dbReference type="SAM" id="Phobius"/>
    </source>
</evidence>
<reference evidence="2" key="1">
    <citation type="submission" date="2022-08" db="EMBL/GenBank/DDBJ databases">
        <authorList>
            <person name="Marques A."/>
        </authorList>
    </citation>
    <scope>NUCLEOTIDE SEQUENCE</scope>
    <source>
        <strain evidence="2">RhyPub2mFocal</strain>
        <tissue evidence="2">Leaves</tissue>
    </source>
</reference>
<keyword evidence="1" id="KW-0812">Transmembrane</keyword>
<organism evidence="2 3">
    <name type="scientific">Rhynchospora pubera</name>
    <dbReference type="NCBI Taxonomy" id="906938"/>
    <lineage>
        <taxon>Eukaryota</taxon>
        <taxon>Viridiplantae</taxon>
        <taxon>Streptophyta</taxon>
        <taxon>Embryophyta</taxon>
        <taxon>Tracheophyta</taxon>
        <taxon>Spermatophyta</taxon>
        <taxon>Magnoliopsida</taxon>
        <taxon>Liliopsida</taxon>
        <taxon>Poales</taxon>
        <taxon>Cyperaceae</taxon>
        <taxon>Cyperoideae</taxon>
        <taxon>Rhynchosporeae</taxon>
        <taxon>Rhynchospora</taxon>
    </lineage>
</organism>
<proteinExistence type="predicted"/>
<evidence type="ECO:0000313" key="2">
    <source>
        <dbReference type="EMBL" id="KAJ4821068.1"/>
    </source>
</evidence>
<accession>A0AAV8HT60</accession>
<dbReference type="PANTHER" id="PTHR34970">
    <property type="entry name" value="ABC TRANSPORTER A FAMILY PROTEIN"/>
    <property type="match status" value="1"/>
</dbReference>
<name>A0AAV8HT60_9POAL</name>
<dbReference type="PANTHER" id="PTHR34970:SF2">
    <property type="entry name" value="ABC TRANSPORTER A FAMILY PROTEIN"/>
    <property type="match status" value="1"/>
</dbReference>